<reference evidence="2" key="1">
    <citation type="submission" date="2022-11" db="UniProtKB">
        <authorList>
            <consortium name="WormBaseParasite"/>
        </authorList>
    </citation>
    <scope>IDENTIFICATION</scope>
</reference>
<accession>A0A914BXH6</accession>
<protein>
    <submittedName>
        <fullName evidence="2">Uncharacterized protein</fullName>
    </submittedName>
</protein>
<keyword evidence="1" id="KW-1185">Reference proteome</keyword>
<evidence type="ECO:0000313" key="1">
    <source>
        <dbReference type="Proteomes" id="UP000887540"/>
    </source>
</evidence>
<proteinExistence type="predicted"/>
<organism evidence="1 2">
    <name type="scientific">Acrobeloides nanus</name>
    <dbReference type="NCBI Taxonomy" id="290746"/>
    <lineage>
        <taxon>Eukaryota</taxon>
        <taxon>Metazoa</taxon>
        <taxon>Ecdysozoa</taxon>
        <taxon>Nematoda</taxon>
        <taxon>Chromadorea</taxon>
        <taxon>Rhabditida</taxon>
        <taxon>Tylenchina</taxon>
        <taxon>Cephalobomorpha</taxon>
        <taxon>Cephaloboidea</taxon>
        <taxon>Cephalobidae</taxon>
        <taxon>Acrobeloides</taxon>
    </lineage>
</organism>
<name>A0A914BXH6_9BILA</name>
<dbReference type="AlphaFoldDB" id="A0A914BXH6"/>
<dbReference type="Proteomes" id="UP000887540">
    <property type="component" value="Unplaced"/>
</dbReference>
<sequence length="76" mass="8678">MVIMASMEDIMNRTIMEDITAGIKNTMYPKIMSMVIMENTMEGIMVDIIMKDIMVSMVTTVIMDIINFTKSQVNFS</sequence>
<evidence type="ECO:0000313" key="2">
    <source>
        <dbReference type="WBParaSite" id="ACRNAN_Path_1223.g4766.t1"/>
    </source>
</evidence>
<dbReference type="WBParaSite" id="ACRNAN_Path_1223.g4766.t1">
    <property type="protein sequence ID" value="ACRNAN_Path_1223.g4766.t1"/>
    <property type="gene ID" value="ACRNAN_Path_1223.g4766"/>
</dbReference>